<dbReference type="Proteomes" id="UP000800082">
    <property type="component" value="Unassembled WGS sequence"/>
</dbReference>
<keyword evidence="3" id="KW-1185">Reference proteome</keyword>
<feature type="compositionally biased region" description="Basic and acidic residues" evidence="1">
    <location>
        <begin position="76"/>
        <end position="91"/>
    </location>
</feature>
<name>A0A6A5S109_9PLEO</name>
<dbReference type="AlphaFoldDB" id="A0A6A5S109"/>
<dbReference type="GeneID" id="54348152"/>
<organism evidence="2 3">
    <name type="scientific">Didymella exigua CBS 183.55</name>
    <dbReference type="NCBI Taxonomy" id="1150837"/>
    <lineage>
        <taxon>Eukaryota</taxon>
        <taxon>Fungi</taxon>
        <taxon>Dikarya</taxon>
        <taxon>Ascomycota</taxon>
        <taxon>Pezizomycotina</taxon>
        <taxon>Dothideomycetes</taxon>
        <taxon>Pleosporomycetidae</taxon>
        <taxon>Pleosporales</taxon>
        <taxon>Pleosporineae</taxon>
        <taxon>Didymellaceae</taxon>
        <taxon>Didymella</taxon>
    </lineage>
</organism>
<dbReference type="EMBL" id="ML978956">
    <property type="protein sequence ID" value="KAF1933812.1"/>
    <property type="molecule type" value="Genomic_DNA"/>
</dbReference>
<feature type="region of interest" description="Disordered" evidence="1">
    <location>
        <begin position="1"/>
        <end position="64"/>
    </location>
</feature>
<evidence type="ECO:0000256" key="1">
    <source>
        <dbReference type="SAM" id="MobiDB-lite"/>
    </source>
</evidence>
<protein>
    <submittedName>
        <fullName evidence="2">Uncharacterized protein</fullName>
    </submittedName>
</protein>
<gene>
    <name evidence="2" type="ORF">M421DRAFT_414867</name>
</gene>
<dbReference type="OrthoDB" id="3796623at2759"/>
<reference evidence="2" key="1">
    <citation type="journal article" date="2020" name="Stud. Mycol.">
        <title>101 Dothideomycetes genomes: a test case for predicting lifestyles and emergence of pathogens.</title>
        <authorList>
            <person name="Haridas S."/>
            <person name="Albert R."/>
            <person name="Binder M."/>
            <person name="Bloem J."/>
            <person name="Labutti K."/>
            <person name="Salamov A."/>
            <person name="Andreopoulos B."/>
            <person name="Baker S."/>
            <person name="Barry K."/>
            <person name="Bills G."/>
            <person name="Bluhm B."/>
            <person name="Cannon C."/>
            <person name="Castanera R."/>
            <person name="Culley D."/>
            <person name="Daum C."/>
            <person name="Ezra D."/>
            <person name="Gonzalez J."/>
            <person name="Henrissat B."/>
            <person name="Kuo A."/>
            <person name="Liang C."/>
            <person name="Lipzen A."/>
            <person name="Lutzoni F."/>
            <person name="Magnuson J."/>
            <person name="Mondo S."/>
            <person name="Nolan M."/>
            <person name="Ohm R."/>
            <person name="Pangilinan J."/>
            <person name="Park H.-J."/>
            <person name="Ramirez L."/>
            <person name="Alfaro M."/>
            <person name="Sun H."/>
            <person name="Tritt A."/>
            <person name="Yoshinaga Y."/>
            <person name="Zwiers L.-H."/>
            <person name="Turgeon B."/>
            <person name="Goodwin S."/>
            <person name="Spatafora J."/>
            <person name="Crous P."/>
            <person name="Grigoriev I."/>
        </authorList>
    </citation>
    <scope>NUCLEOTIDE SEQUENCE</scope>
    <source>
        <strain evidence="2">CBS 183.55</strain>
    </source>
</reference>
<evidence type="ECO:0000313" key="3">
    <source>
        <dbReference type="Proteomes" id="UP000800082"/>
    </source>
</evidence>
<dbReference type="RefSeq" id="XP_033454060.1">
    <property type="nucleotide sequence ID" value="XM_033590484.1"/>
</dbReference>
<accession>A0A6A5S109</accession>
<proteinExistence type="predicted"/>
<evidence type="ECO:0000313" key="2">
    <source>
        <dbReference type="EMBL" id="KAF1933812.1"/>
    </source>
</evidence>
<sequence>MPSFAYHHTRSRSRSRERTLPPLPRRTSFKRQRLFPSDSDEEYDDYPYSGAHRPSRALVTRSTPSQLERWNIWSSPHREQRCDSGAEETSHERRRRRASFADRVNEDGEREIRVRVARLRERETRLSPLPARCRAESDDERVRPSVWSAELFRRDRCVSEDYEARERARSRSRERRREKFWDGDDEDELVDREFDGERVVRYRRIKRTRTDEWRPLSGWRRS</sequence>
<feature type="region of interest" description="Disordered" evidence="1">
    <location>
        <begin position="76"/>
        <end position="99"/>
    </location>
</feature>